<accession>D7FQU0</accession>
<dbReference type="InterPro" id="IPR001611">
    <property type="entry name" value="Leu-rich_rpt"/>
</dbReference>
<dbReference type="InterPro" id="IPR032675">
    <property type="entry name" value="LRR_dom_sf"/>
</dbReference>
<dbReference type="EMBL" id="FN649744">
    <property type="protein sequence ID" value="CBJ30650.1"/>
    <property type="molecule type" value="Genomic_DNA"/>
</dbReference>
<proteinExistence type="predicted"/>
<dbReference type="PROSITE" id="PS51450">
    <property type="entry name" value="LRR"/>
    <property type="match status" value="1"/>
</dbReference>
<keyword evidence="2" id="KW-0677">Repeat</keyword>
<protein>
    <submittedName>
        <fullName evidence="4">Similar to Leucine rich repeat containing 61</fullName>
    </submittedName>
</protein>
<dbReference type="Proteomes" id="UP000002630">
    <property type="component" value="Linkage Group LG19"/>
</dbReference>
<evidence type="ECO:0000256" key="3">
    <source>
        <dbReference type="SAM" id="MobiDB-lite"/>
    </source>
</evidence>
<keyword evidence="5" id="KW-1185">Reference proteome</keyword>
<feature type="region of interest" description="Disordered" evidence="3">
    <location>
        <begin position="211"/>
        <end position="238"/>
    </location>
</feature>
<organism evidence="4 5">
    <name type="scientific">Ectocarpus siliculosus</name>
    <name type="common">Brown alga</name>
    <name type="synonym">Conferva siliculosa</name>
    <dbReference type="NCBI Taxonomy" id="2880"/>
    <lineage>
        <taxon>Eukaryota</taxon>
        <taxon>Sar</taxon>
        <taxon>Stramenopiles</taxon>
        <taxon>Ochrophyta</taxon>
        <taxon>PX clade</taxon>
        <taxon>Phaeophyceae</taxon>
        <taxon>Ectocarpales</taxon>
        <taxon>Ectocarpaceae</taxon>
        <taxon>Ectocarpus</taxon>
    </lineage>
</organism>
<name>D7FQU0_ECTSI</name>
<dbReference type="PANTHER" id="PTHR15454:SF56">
    <property type="entry name" value="PROTEIN PHOSPHATASE 1 REGULATORY SUBUNIT 7-RELATED"/>
    <property type="match status" value="1"/>
</dbReference>
<evidence type="ECO:0000313" key="4">
    <source>
        <dbReference type="EMBL" id="CBJ30650.1"/>
    </source>
</evidence>
<dbReference type="AlphaFoldDB" id="D7FQU0"/>
<gene>
    <name evidence="4" type="ORF">Esi_0208_0036</name>
</gene>
<dbReference type="PANTHER" id="PTHR15454">
    <property type="entry name" value="NISCHARIN RELATED"/>
    <property type="match status" value="1"/>
</dbReference>
<dbReference type="STRING" id="2880.D7FQU0"/>
<dbReference type="EMBL" id="FN648385">
    <property type="protein sequence ID" value="CBJ30650.1"/>
    <property type="molecule type" value="Genomic_DNA"/>
</dbReference>
<dbReference type="SUPFAM" id="SSF52058">
    <property type="entry name" value="L domain-like"/>
    <property type="match status" value="1"/>
</dbReference>
<dbReference type="OMA" id="HENGCCK"/>
<dbReference type="Gene3D" id="3.80.10.10">
    <property type="entry name" value="Ribonuclease Inhibitor"/>
    <property type="match status" value="1"/>
</dbReference>
<reference evidence="4 5" key="1">
    <citation type="journal article" date="2010" name="Nature">
        <title>The Ectocarpus genome and the independent evolution of multicellularity in brown algae.</title>
        <authorList>
            <person name="Cock J.M."/>
            <person name="Sterck L."/>
            <person name="Rouze P."/>
            <person name="Scornet D."/>
            <person name="Allen A.E."/>
            <person name="Amoutzias G."/>
            <person name="Anthouard V."/>
            <person name="Artiguenave F."/>
            <person name="Aury J.M."/>
            <person name="Badger J.H."/>
            <person name="Beszteri B."/>
            <person name="Billiau K."/>
            <person name="Bonnet E."/>
            <person name="Bothwell J.H."/>
            <person name="Bowler C."/>
            <person name="Boyen C."/>
            <person name="Brownlee C."/>
            <person name="Carrano C.J."/>
            <person name="Charrier B."/>
            <person name="Cho G.Y."/>
            <person name="Coelho S.M."/>
            <person name="Collen J."/>
            <person name="Corre E."/>
            <person name="Da Silva C."/>
            <person name="Delage L."/>
            <person name="Delaroque N."/>
            <person name="Dittami S.M."/>
            <person name="Doulbeau S."/>
            <person name="Elias M."/>
            <person name="Farnham G."/>
            <person name="Gachon C.M."/>
            <person name="Gschloessl B."/>
            <person name="Heesch S."/>
            <person name="Jabbari K."/>
            <person name="Jubin C."/>
            <person name="Kawai H."/>
            <person name="Kimura K."/>
            <person name="Kloareg B."/>
            <person name="Kupper F.C."/>
            <person name="Lang D."/>
            <person name="Le Bail A."/>
            <person name="Leblanc C."/>
            <person name="Lerouge P."/>
            <person name="Lohr M."/>
            <person name="Lopez P.J."/>
            <person name="Martens C."/>
            <person name="Maumus F."/>
            <person name="Michel G."/>
            <person name="Miranda-Saavedra D."/>
            <person name="Morales J."/>
            <person name="Moreau H."/>
            <person name="Motomura T."/>
            <person name="Nagasato C."/>
            <person name="Napoli C.A."/>
            <person name="Nelson D.R."/>
            <person name="Nyvall-Collen P."/>
            <person name="Peters A.F."/>
            <person name="Pommier C."/>
            <person name="Potin P."/>
            <person name="Poulain J."/>
            <person name="Quesneville H."/>
            <person name="Read B."/>
            <person name="Rensing S.A."/>
            <person name="Ritter A."/>
            <person name="Rousvoal S."/>
            <person name="Samanta M."/>
            <person name="Samson G."/>
            <person name="Schroeder D.C."/>
            <person name="Segurens B."/>
            <person name="Strittmatter M."/>
            <person name="Tonon T."/>
            <person name="Tregear J.W."/>
            <person name="Valentin K."/>
            <person name="von Dassow P."/>
            <person name="Yamagishi T."/>
            <person name="Van de Peer Y."/>
            <person name="Wincker P."/>
        </authorList>
    </citation>
    <scope>NUCLEOTIDE SEQUENCE [LARGE SCALE GENOMIC DNA]</scope>
    <source>
        <strain evidence="5">Ec32 / CCAP1310/4</strain>
    </source>
</reference>
<dbReference type="InParanoid" id="D7FQU0"/>
<dbReference type="OrthoDB" id="433501at2759"/>
<dbReference type="GO" id="GO:0005737">
    <property type="term" value="C:cytoplasm"/>
    <property type="evidence" value="ECO:0007669"/>
    <property type="project" value="TreeGrafter"/>
</dbReference>
<sequence length="300" mass="33696">MAPPSSTKITEDFLKKKTGAYDLEVMQWLELPNMVAIFSEPSTVLHVRAWLLFPGNLESLTSLQSLDLKDNQISSVDDVGNVSKLPHLRRFFLQDYKGLKSNPACQHPSYHSVVTRFLPQLDVLDGESLNLRKCMVDVILGNAKPNDEALKSPERRRWCEGFDWTPDFVDSDVEEDIRSGTEALHENGCCKKTKPGTATFQRCMFVPVRSPSGPVHAPKGRSVSQPPPLRQDRRQASDVSCPNYCEETARERVITNVRGFGVGWNDKERHGTVALAESRAPVLNDDAESRKTAWQSIYVV</sequence>
<evidence type="ECO:0000313" key="5">
    <source>
        <dbReference type="Proteomes" id="UP000002630"/>
    </source>
</evidence>
<keyword evidence="1" id="KW-0433">Leucine-rich repeat</keyword>
<evidence type="ECO:0000256" key="1">
    <source>
        <dbReference type="ARBA" id="ARBA00022614"/>
    </source>
</evidence>
<evidence type="ECO:0000256" key="2">
    <source>
        <dbReference type="ARBA" id="ARBA00022737"/>
    </source>
</evidence>